<name>A0A6H1Z9R3_9ZZZZ</name>
<dbReference type="AlphaFoldDB" id="A0A6H1Z9R3"/>
<proteinExistence type="predicted"/>
<reference evidence="1" key="1">
    <citation type="submission" date="2020-03" db="EMBL/GenBank/DDBJ databases">
        <title>The deep terrestrial virosphere.</title>
        <authorList>
            <person name="Holmfeldt K."/>
            <person name="Nilsson E."/>
            <person name="Simone D."/>
            <person name="Lopez-Fernandez M."/>
            <person name="Wu X."/>
            <person name="de Brujin I."/>
            <person name="Lundin D."/>
            <person name="Andersson A."/>
            <person name="Bertilsson S."/>
            <person name="Dopson M."/>
        </authorList>
    </citation>
    <scope>NUCLEOTIDE SEQUENCE</scope>
    <source>
        <strain evidence="1">TM448A00093</strain>
        <strain evidence="2">TM448B00554</strain>
    </source>
</reference>
<organism evidence="1">
    <name type="scientific">viral metagenome</name>
    <dbReference type="NCBI Taxonomy" id="1070528"/>
    <lineage>
        <taxon>unclassified sequences</taxon>
        <taxon>metagenomes</taxon>
        <taxon>organismal metagenomes</taxon>
    </lineage>
</organism>
<dbReference type="EMBL" id="MT144634">
    <property type="protein sequence ID" value="QJH95942.1"/>
    <property type="molecule type" value="Genomic_DNA"/>
</dbReference>
<dbReference type="EMBL" id="MT143975">
    <property type="protein sequence ID" value="QJA44294.1"/>
    <property type="molecule type" value="Genomic_DNA"/>
</dbReference>
<gene>
    <name evidence="1" type="ORF">TM448A00093_0024</name>
    <name evidence="2" type="ORF">TM448B00554_0013</name>
</gene>
<sequence>MIQKDIEELNAVVRRSGFKNWHITMFNDDMAYDMLSFLDIPDMKDSHFLQKKEFQLKQVVKAAAMDVLSCEQKHSDC</sequence>
<evidence type="ECO:0000313" key="1">
    <source>
        <dbReference type="EMBL" id="QJA44294.1"/>
    </source>
</evidence>
<accession>A0A6H1Z9R3</accession>
<protein>
    <submittedName>
        <fullName evidence="1">Uncharacterized protein</fullName>
    </submittedName>
</protein>
<evidence type="ECO:0000313" key="2">
    <source>
        <dbReference type="EMBL" id="QJH95942.1"/>
    </source>
</evidence>